<comment type="caution">
    <text evidence="4">The sequence shown here is derived from an EMBL/GenBank/DDBJ whole genome shotgun (WGS) entry which is preliminary data.</text>
</comment>
<dbReference type="RefSeq" id="WP_173299682.1">
    <property type="nucleotide sequence ID" value="NZ_JABRWQ010000001.1"/>
</dbReference>
<proteinExistence type="predicted"/>
<accession>A0ABX2E0L7</accession>
<dbReference type="PROSITE" id="PS51841">
    <property type="entry name" value="LTD"/>
    <property type="match status" value="1"/>
</dbReference>
<dbReference type="Pfam" id="PF00932">
    <property type="entry name" value="LTD"/>
    <property type="match status" value="1"/>
</dbReference>
<dbReference type="EMBL" id="JABRWQ010000001">
    <property type="protein sequence ID" value="NRD22025.1"/>
    <property type="molecule type" value="Genomic_DNA"/>
</dbReference>
<evidence type="ECO:0000256" key="1">
    <source>
        <dbReference type="ARBA" id="ARBA00022729"/>
    </source>
</evidence>
<sequence length="1831" mass="193930">MIKNYYLTLLLLCLAFSFGYGQVNENFDGWTSDTSYIGLATYNSASGRWQTNNALCDGTNSRSGRAIRFNDDSGENEYLLYSGLDGNGKDNGIGDISFWYRHWNGGSSNVEFQTQYSTNNGTTWVNVGGVISATSTTYNQFSSTLNLSGDNILIRVISIDDAERLMIDDFEITDSTTDPNLAITGTTNHGTECTSTAATTIQYTITNSGILPAAGVTVTSNDAQFVVTGLSSTTIAASGTATFDVTFTPSAAGAQAATITVASTTATSNAPTINLTGTGDSAPILTQPTDQNEVIPATATFDVTSANATSYQWQVSTNGGSTWANVTGGSGATTDSYTTVATTSSMDSNQYRCILTNACGITTSDPATLTLSNSSPSNAQSLSGCFEDTTAFLSWNNPATPPTGGYIIFAIAGTTNPTAPTNDANTFTANPNFNAAPFETPASLGKVVYKGTGTTATITGLTEGTTYSFRIFAYNGESLTGWSTGTSGGSNLEDIAQGDIRNFAATPLTNQVTLNWLNPTPISCWDDVLIVANQGTVSFTPTGNGSAYTANPVYSGANQVVYKGSGNSVAITGLTNGTNYCFRAYIRRGTTWTAGVEVCATPVLTYCDAYGNTSFDTGITGVIFNTINNTGTTANNAYTDYTAMSTTLALGDNHNLEVIVNIDGSVDVYTRVWIDWNQDGDFNGSGEQYDLGMDSNPSGTIPLNTATSNSPITIAVPNSAAIGATRMRVATKYNAYPTSCENSYSGEVEDYTIVIQQPTTAEINIEGNNISIPNGFNTPYGLNNTLFATTDVGSAGPLKNFFIENFGAVSLSLTGTPRVDIIGAHASDFVVTLQPSATVASSSSSEFIIQFNPTSDGVRTATVRIENSDSDEAPYLFDIEGTAICTTVLTSSIWPTEGPENTEVTITSANDLTGATATINGITMTPITSTATELIVLVPASAISGDINVLFPTGCSSINSFTVIDNDITSCETAFASTPPTDLFISEISDATTGSSSLIEIFNGTASPIDLSDYSIRVFNNGSGSPASTANLVGTLASGDTHVISLGTTTCNLTTSGLSGGLPHQTFNTANGINFNIDSSDLIELYNSSTSTSIDVFGVFGSDNWANGLGVGTNGINFNRQNTASALPSTTFNIAEWDVTDWTTCGDSDYSDFGNYDFSLATPPTVSALVSPTFNCTNTAQLSITGTEGVTAGLGLTYQWYYLAPNTTTYVVVPNNADFNNVNSATLDIVNTFPYNDYQFYCQVRENTATCFTASNAVKLEALSSTWDGTSWSTPPSIDRAVIIDGDYDTATEASFSGCSLVVNAGYFLQVSNGTYIEIENDIIADGDITVFTEGSVVQNNDLATVTANGTITVQKITSLISTPYQYTYWSSPVVGETIENVFSNVPVSRRFVFNAANFIDNQIEIGNTNTFTPGQDDIDDNGDDWQLASGTMLPGVGYAATANTLGMLPALQQFPFVGAFNNGVITPTVAHVTGSPYSDWNFIGNPYPSAIDTAVFFSVNSGTVNTIYLWSHATPENINASGNEGANFSASDYAIISGSGVNTAGGSGVIPNNFVPSGQGFFIETLDTSPITFNNAMRVTGDNDQFFRSETTETSRNVLWLNLSSDNGVSKQIAVAHLDGATDSYDGSFYDVTENKSSALAATFYSIISDSADEQFVIQGKDLNSLDLDEIIPLGFKTTIDVATLYTISIAQFEGGFYTNNNIYIKDNLLNSTHNLKESDYTFTSEPGEFNDRFEIVFTTQALSIEDAVINANTITIVELNDGNVEFNLNTKQLSITNVEILDVLGRRIYNFKGNSATEVYNLSKLSQAAYIAKITLSNGQIISKKAIKK</sequence>
<evidence type="ECO:0000313" key="4">
    <source>
        <dbReference type="EMBL" id="NRD22025.1"/>
    </source>
</evidence>
<organism evidence="4 5">
    <name type="scientific">Winogradskyella litoriviva</name>
    <dbReference type="NCBI Taxonomy" id="1220182"/>
    <lineage>
        <taxon>Bacteria</taxon>
        <taxon>Pseudomonadati</taxon>
        <taxon>Bacteroidota</taxon>
        <taxon>Flavobacteriia</taxon>
        <taxon>Flavobacteriales</taxon>
        <taxon>Flavobacteriaceae</taxon>
        <taxon>Winogradskyella</taxon>
    </lineage>
</organism>
<dbReference type="InterPro" id="IPR003961">
    <property type="entry name" value="FN3_dom"/>
</dbReference>
<dbReference type="Pfam" id="PF20009">
    <property type="entry name" value="GEVED"/>
    <property type="match status" value="1"/>
</dbReference>
<dbReference type="InterPro" id="IPR001322">
    <property type="entry name" value="Lamin_tail_dom"/>
</dbReference>
<dbReference type="SMART" id="SM00060">
    <property type="entry name" value="FN3"/>
    <property type="match status" value="2"/>
</dbReference>
<keyword evidence="1 2" id="KW-0732">Signal</keyword>
<feature type="domain" description="LTD" evidence="3">
    <location>
        <begin position="971"/>
        <end position="1144"/>
    </location>
</feature>
<name>A0ABX2E0L7_9FLAO</name>
<dbReference type="SUPFAM" id="SSF49265">
    <property type="entry name" value="Fibronectin type III"/>
    <property type="match status" value="2"/>
</dbReference>
<feature type="signal peptide" evidence="2">
    <location>
        <begin position="1"/>
        <end position="21"/>
    </location>
</feature>
<dbReference type="InterPro" id="IPR013783">
    <property type="entry name" value="Ig-like_fold"/>
</dbReference>
<evidence type="ECO:0000259" key="3">
    <source>
        <dbReference type="PROSITE" id="PS51841"/>
    </source>
</evidence>
<dbReference type="InterPro" id="IPR026444">
    <property type="entry name" value="Secre_tail"/>
</dbReference>
<evidence type="ECO:0000256" key="2">
    <source>
        <dbReference type="SAM" id="SignalP"/>
    </source>
</evidence>
<dbReference type="InterPro" id="IPR045474">
    <property type="entry name" value="GEVED"/>
</dbReference>
<dbReference type="NCBIfam" id="NF012200">
    <property type="entry name" value="choice_anch_D"/>
    <property type="match status" value="1"/>
</dbReference>
<evidence type="ECO:0000313" key="5">
    <source>
        <dbReference type="Proteomes" id="UP000805085"/>
    </source>
</evidence>
<dbReference type="Gene3D" id="2.60.40.10">
    <property type="entry name" value="Immunoglobulins"/>
    <property type="match status" value="4"/>
</dbReference>
<reference evidence="4 5" key="1">
    <citation type="journal article" date="2015" name="Int. J. Syst. Evol. Microbiol.">
        <title>Winogradskyella litoriviva sp. nov., isolated from coastal seawater.</title>
        <authorList>
            <person name="Nedashkovskaya O.I."/>
            <person name="Kukhlevskiy A.D."/>
            <person name="Zhukova N.V."/>
            <person name="Kim S.J."/>
            <person name="Rhee S.K."/>
            <person name="Mikhailov V.V."/>
        </authorList>
    </citation>
    <scope>NUCLEOTIDE SEQUENCE [LARGE SCALE GENOMIC DNA]</scope>
    <source>
        <strain evidence="4 5">KMM6491</strain>
    </source>
</reference>
<gene>
    <name evidence="4" type="ORF">HNV10_02150</name>
</gene>
<feature type="chain" id="PRO_5046522087" evidence="2">
    <location>
        <begin position="22"/>
        <end position="1831"/>
    </location>
</feature>
<dbReference type="InterPro" id="IPR036116">
    <property type="entry name" value="FN3_sf"/>
</dbReference>
<keyword evidence="5" id="KW-1185">Reference proteome</keyword>
<dbReference type="Proteomes" id="UP000805085">
    <property type="component" value="Unassembled WGS sequence"/>
</dbReference>
<protein>
    <submittedName>
        <fullName evidence="4">Choice-of-anchor D domain-containing protein</fullName>
    </submittedName>
</protein>
<dbReference type="NCBIfam" id="TIGR04183">
    <property type="entry name" value="Por_Secre_tail"/>
    <property type="match status" value="1"/>
</dbReference>